<evidence type="ECO:0000313" key="8">
    <source>
        <dbReference type="EMBL" id="AEU37088.1"/>
    </source>
</evidence>
<dbReference type="HAMAP" id="MF_00014">
    <property type="entry name" value="Ribosome_mat_RimM"/>
    <property type="match status" value="1"/>
</dbReference>
<keyword evidence="2 5" id="KW-0690">Ribosome biogenesis</keyword>
<proteinExistence type="inferred from homology"/>
<name>G8NNY4_GRAMM</name>
<dbReference type="NCBIfam" id="TIGR02273">
    <property type="entry name" value="16S_RimM"/>
    <property type="match status" value="1"/>
</dbReference>
<dbReference type="GO" id="GO:0005737">
    <property type="term" value="C:cytoplasm"/>
    <property type="evidence" value="ECO:0007669"/>
    <property type="project" value="UniProtKB-SubCell"/>
</dbReference>
<reference evidence="8 9" key="1">
    <citation type="submission" date="2011-11" db="EMBL/GenBank/DDBJ databases">
        <title>Complete sequence of Granulicella mallensis MP5ACTX8.</title>
        <authorList>
            <consortium name="US DOE Joint Genome Institute"/>
            <person name="Lucas S."/>
            <person name="Copeland A."/>
            <person name="Lapidus A."/>
            <person name="Cheng J.-F."/>
            <person name="Goodwin L."/>
            <person name="Pitluck S."/>
            <person name="Peters L."/>
            <person name="Lu M."/>
            <person name="Detter J.C."/>
            <person name="Han C."/>
            <person name="Tapia R."/>
            <person name="Land M."/>
            <person name="Hauser L."/>
            <person name="Kyrpides N."/>
            <person name="Ivanova N."/>
            <person name="Mikhailova N."/>
            <person name="Pagani I."/>
            <person name="Rawat S."/>
            <person name="Mannisto M."/>
            <person name="Haggblom M."/>
            <person name="Woyke T."/>
        </authorList>
    </citation>
    <scope>NUCLEOTIDE SEQUENCE [LARGE SCALE GENOMIC DNA]</scope>
    <source>
        <strain evidence="9">ATCC BAA-1857 / DSM 23137 / MP5ACTX8</strain>
    </source>
</reference>
<keyword evidence="3 5" id="KW-0698">rRNA processing</keyword>
<evidence type="ECO:0000259" key="7">
    <source>
        <dbReference type="Pfam" id="PF24986"/>
    </source>
</evidence>
<organism evidence="8 9">
    <name type="scientific">Granulicella mallensis (strain ATCC BAA-1857 / DSM 23137 / MP5ACTX8)</name>
    <dbReference type="NCBI Taxonomy" id="682795"/>
    <lineage>
        <taxon>Bacteria</taxon>
        <taxon>Pseudomonadati</taxon>
        <taxon>Acidobacteriota</taxon>
        <taxon>Terriglobia</taxon>
        <taxon>Terriglobales</taxon>
        <taxon>Acidobacteriaceae</taxon>
        <taxon>Granulicella</taxon>
    </lineage>
</organism>
<comment type="function">
    <text evidence="5">An accessory protein needed during the final step in the assembly of 30S ribosomal subunit, possibly for assembly of the head region. Essential for efficient processing of 16S rRNA. May be needed both before and after RbfA during the maturation of 16S rRNA. It has affinity for free ribosomal 30S subunits but not for 70S ribosomes.</text>
</comment>
<dbReference type="InterPro" id="IPR009000">
    <property type="entry name" value="Transl_B-barrel_sf"/>
</dbReference>
<dbReference type="PANTHER" id="PTHR33692:SF1">
    <property type="entry name" value="RIBOSOME MATURATION FACTOR RIMM"/>
    <property type="match status" value="1"/>
</dbReference>
<dbReference type="KEGG" id="gma:AciX8_2778"/>
<dbReference type="GO" id="GO:0006364">
    <property type="term" value="P:rRNA processing"/>
    <property type="evidence" value="ECO:0007669"/>
    <property type="project" value="UniProtKB-UniRule"/>
</dbReference>
<dbReference type="GO" id="GO:0005840">
    <property type="term" value="C:ribosome"/>
    <property type="evidence" value="ECO:0007669"/>
    <property type="project" value="InterPro"/>
</dbReference>
<evidence type="ECO:0000259" key="6">
    <source>
        <dbReference type="Pfam" id="PF01782"/>
    </source>
</evidence>
<comment type="subunit">
    <text evidence="5">Binds ribosomal protein uS19.</text>
</comment>
<dbReference type="InterPro" id="IPR056792">
    <property type="entry name" value="PRC_RimM"/>
</dbReference>
<dbReference type="Gene3D" id="2.40.30.60">
    <property type="entry name" value="RimM"/>
    <property type="match status" value="1"/>
</dbReference>
<evidence type="ECO:0000256" key="5">
    <source>
        <dbReference type="HAMAP-Rule" id="MF_00014"/>
    </source>
</evidence>
<dbReference type="InterPro" id="IPR002676">
    <property type="entry name" value="RimM_N"/>
</dbReference>
<dbReference type="InterPro" id="IPR011961">
    <property type="entry name" value="RimM"/>
</dbReference>
<protein>
    <recommendedName>
        <fullName evidence="5">Ribosome maturation factor RimM</fullName>
    </recommendedName>
</protein>
<evidence type="ECO:0000313" key="9">
    <source>
        <dbReference type="Proteomes" id="UP000007113"/>
    </source>
</evidence>
<dbReference type="GO" id="GO:0043022">
    <property type="term" value="F:ribosome binding"/>
    <property type="evidence" value="ECO:0007669"/>
    <property type="project" value="InterPro"/>
</dbReference>
<dbReference type="EMBL" id="CP003130">
    <property type="protein sequence ID" value="AEU37088.1"/>
    <property type="molecule type" value="Genomic_DNA"/>
</dbReference>
<dbReference type="GO" id="GO:0042274">
    <property type="term" value="P:ribosomal small subunit biogenesis"/>
    <property type="evidence" value="ECO:0007669"/>
    <property type="project" value="UniProtKB-UniRule"/>
</dbReference>
<evidence type="ECO:0000256" key="3">
    <source>
        <dbReference type="ARBA" id="ARBA00022552"/>
    </source>
</evidence>
<comment type="similarity">
    <text evidence="5">Belongs to the RimM family.</text>
</comment>
<dbReference type="eggNOG" id="COG0806">
    <property type="taxonomic scope" value="Bacteria"/>
</dbReference>
<feature type="domain" description="RimM N-terminal" evidence="6">
    <location>
        <begin position="23"/>
        <end position="113"/>
    </location>
</feature>
<feature type="domain" description="Ribosome maturation factor RimM PRC barrel" evidence="7">
    <location>
        <begin position="126"/>
        <end position="207"/>
    </location>
</feature>
<keyword evidence="9" id="KW-1185">Reference proteome</keyword>
<dbReference type="AlphaFoldDB" id="G8NNY4"/>
<dbReference type="SUPFAM" id="SSF50447">
    <property type="entry name" value="Translation proteins"/>
    <property type="match status" value="1"/>
</dbReference>
<dbReference type="Pfam" id="PF24986">
    <property type="entry name" value="PRC_RimM"/>
    <property type="match status" value="1"/>
</dbReference>
<comment type="subcellular location">
    <subcellularLocation>
        <location evidence="5">Cytoplasm</location>
    </subcellularLocation>
</comment>
<evidence type="ECO:0000256" key="2">
    <source>
        <dbReference type="ARBA" id="ARBA00022517"/>
    </source>
</evidence>
<evidence type="ECO:0000256" key="1">
    <source>
        <dbReference type="ARBA" id="ARBA00022490"/>
    </source>
</evidence>
<dbReference type="RefSeq" id="WP_014265965.1">
    <property type="nucleotide sequence ID" value="NC_016631.1"/>
</dbReference>
<dbReference type="Gene3D" id="2.30.30.240">
    <property type="entry name" value="PRC-barrel domain"/>
    <property type="match status" value="1"/>
</dbReference>
<dbReference type="PANTHER" id="PTHR33692">
    <property type="entry name" value="RIBOSOME MATURATION FACTOR RIMM"/>
    <property type="match status" value="1"/>
</dbReference>
<dbReference type="Proteomes" id="UP000007113">
    <property type="component" value="Chromosome"/>
</dbReference>
<keyword evidence="4 5" id="KW-0143">Chaperone</keyword>
<dbReference type="OrthoDB" id="9810331at2"/>
<accession>G8NNY4</accession>
<dbReference type="STRING" id="682795.AciX8_2778"/>
<dbReference type="InterPro" id="IPR036976">
    <property type="entry name" value="RimM_N_sf"/>
</dbReference>
<dbReference type="HOGENOM" id="CLU_077636_3_0_0"/>
<gene>
    <name evidence="5" type="primary">rimM</name>
    <name evidence="8" type="ordered locus">AciX8_2778</name>
</gene>
<keyword evidence="1 5" id="KW-0963">Cytoplasm</keyword>
<sequence length="213" mass="23221">MTDYSQQDPSKLDSSSSSKWVAIASILRPQGRKGEVLSELLTDLTDQFHEGRLVTLAKKDAVHPLPSTVPVALEGHWLPTGKNAGRIVLKLAGCDSISQAELLAGQQVMIPAEELPELEEDTFYVADLLDCTLFNGEQPVGKIIDVQFATTPDGKTRLPDAAPLLCVELSGSTEEEVEPLLIPFVRAHLESVDVTAKRIVMHLPEGLMLEEDE</sequence>
<evidence type="ECO:0000256" key="4">
    <source>
        <dbReference type="ARBA" id="ARBA00023186"/>
    </source>
</evidence>
<dbReference type="Pfam" id="PF01782">
    <property type="entry name" value="RimM"/>
    <property type="match status" value="1"/>
</dbReference>
<comment type="domain">
    <text evidence="5">The PRC barrel domain binds ribosomal protein uS19.</text>
</comment>